<dbReference type="AlphaFoldDB" id="A0A370DZX1"/>
<organism evidence="1 2">
    <name type="scientific">endosymbiont of Lamellibrachia luymesi</name>
    <dbReference type="NCBI Taxonomy" id="2200907"/>
    <lineage>
        <taxon>Bacteria</taxon>
        <taxon>Pseudomonadati</taxon>
        <taxon>Pseudomonadota</taxon>
        <taxon>Gammaproteobacteria</taxon>
        <taxon>sulfur-oxidizing symbionts</taxon>
    </lineage>
</organism>
<dbReference type="EMBL" id="QFXD01000057">
    <property type="protein sequence ID" value="RDH92516.1"/>
    <property type="molecule type" value="Genomic_DNA"/>
</dbReference>
<sequence>MDLSNEDALRLNVLLATKPRAIRINESSMTLYGLSDKGEARIQLNPNCRDDQYLGRVRELLSGHATGSPGGYPLFLKRWTRMGQTRGENLEQLLLLGEPEAVVAVTCADGLTDDLARLAWWSSQEPENARRMLANPAVVAGGMGAELAEFLIEYLPFETEPEMMVESLKLVLQPGLVSDEVRQKLWKRCSRKSVYYLGFLASIPDQLPEQVQPRGDRDSHAGSLVTLAELGNPYAEIVLKMLSAPGQSFIDTVGRVMAKPANQEVVTLLLDVLRDYFAPLRPEGNPDLTLEALEEEAEQLLAGKAGSHAFQRCLDAVPELAGELKAMRIFSGMGYGVVRPVFSHSDAIGSLMRRKLEPVCTPLMAYLRVLKGMGT</sequence>
<name>A0A370DZX1_9GAMM</name>
<comment type="caution">
    <text evidence="1">The sequence shown here is derived from an EMBL/GenBank/DDBJ whole genome shotgun (WGS) entry which is preliminary data.</text>
</comment>
<evidence type="ECO:0000313" key="1">
    <source>
        <dbReference type="EMBL" id="RDH92516.1"/>
    </source>
</evidence>
<gene>
    <name evidence="1" type="ORF">DIZ79_03170</name>
</gene>
<protein>
    <submittedName>
        <fullName evidence="1">Sulfur reduction protein DsrS</fullName>
    </submittedName>
</protein>
<accession>A0A370DZX1</accession>
<proteinExistence type="predicted"/>
<dbReference type="Proteomes" id="UP000255508">
    <property type="component" value="Unassembled WGS sequence"/>
</dbReference>
<reference evidence="1 2" key="1">
    <citation type="journal article" date="2018" name="ISME J.">
        <title>Endosymbiont genomes yield clues of tubeworm success.</title>
        <authorList>
            <person name="Li Y."/>
            <person name="Liles M.R."/>
            <person name="Halanych K.M."/>
        </authorList>
    </citation>
    <scope>NUCLEOTIDE SEQUENCE [LARGE SCALE GENOMIC DNA]</scope>
    <source>
        <strain evidence="1">A1422</strain>
    </source>
</reference>
<evidence type="ECO:0000313" key="2">
    <source>
        <dbReference type="Proteomes" id="UP000255508"/>
    </source>
</evidence>